<feature type="transmembrane region" description="Helical" evidence="1">
    <location>
        <begin position="46"/>
        <end position="69"/>
    </location>
</feature>
<dbReference type="OrthoDB" id="7605126at2"/>
<feature type="transmembrane region" description="Helical" evidence="1">
    <location>
        <begin position="136"/>
        <end position="157"/>
    </location>
</feature>
<name>A0A4Q2KKD9_9SPHN</name>
<keyword evidence="1" id="KW-1133">Transmembrane helix</keyword>
<reference evidence="2 3" key="1">
    <citation type="submission" date="2019-01" db="EMBL/GenBank/DDBJ databases">
        <title>Altererythrobacter rhizovicinus sp. nov., isolated from the rhizosphere soil of Haloxylon ammodendron.</title>
        <authorList>
            <person name="Li H.-P."/>
            <person name="Gou J.-Y."/>
            <person name="Yao D."/>
            <person name="Han Q.-Q."/>
            <person name="Shao K.-Z."/>
            <person name="Zhao Q."/>
            <person name="Zhang J.-L."/>
        </authorList>
    </citation>
    <scope>NUCLEOTIDE SEQUENCE [LARGE SCALE GENOMIC DNA]</scope>
    <source>
        <strain evidence="2 3">AY-3R</strain>
    </source>
</reference>
<accession>A0A4Q2KKD9</accession>
<keyword evidence="1" id="KW-0472">Membrane</keyword>
<keyword evidence="3" id="KW-1185">Reference proteome</keyword>
<comment type="caution">
    <text evidence="2">The sequence shown here is derived from an EMBL/GenBank/DDBJ whole genome shotgun (WGS) entry which is preliminary data.</text>
</comment>
<proteinExistence type="predicted"/>
<evidence type="ECO:0000256" key="1">
    <source>
        <dbReference type="SAM" id="Phobius"/>
    </source>
</evidence>
<feature type="transmembrane region" description="Helical" evidence="1">
    <location>
        <begin position="75"/>
        <end position="96"/>
    </location>
</feature>
<dbReference type="Proteomes" id="UP000293623">
    <property type="component" value="Unassembled WGS sequence"/>
</dbReference>
<sequence length="209" mass="24004">MDFDQMMDAWKAQDDKPLYGVNGDLLRLVLRHEQADIRRSLRRDQWTTYVVGTAMAAVAGISLWAFLYLRGLSPQAVIAMSAALGGVALWMGALWLSRRRQAVRERDFGNTLQEEVRRNLSLIDYQLSQVGRWSNLMLWSAPIVASASLIFWLIMEINRIDDLWLTAGTVVFLVVSTAWSTYDSSRRTRQDLLPRRQRLTELLEMLNSP</sequence>
<evidence type="ECO:0000313" key="3">
    <source>
        <dbReference type="Proteomes" id="UP000293623"/>
    </source>
</evidence>
<organism evidence="2 3">
    <name type="scientific">Pelagerythrobacter rhizovicinus</name>
    <dbReference type="NCBI Taxonomy" id="2268576"/>
    <lineage>
        <taxon>Bacteria</taxon>
        <taxon>Pseudomonadati</taxon>
        <taxon>Pseudomonadota</taxon>
        <taxon>Alphaproteobacteria</taxon>
        <taxon>Sphingomonadales</taxon>
        <taxon>Erythrobacteraceae</taxon>
        <taxon>Pelagerythrobacter</taxon>
    </lineage>
</organism>
<gene>
    <name evidence="2" type="ORF">ETX26_03150</name>
</gene>
<dbReference type="AlphaFoldDB" id="A0A4Q2KKD9"/>
<feature type="transmembrane region" description="Helical" evidence="1">
    <location>
        <begin position="163"/>
        <end position="182"/>
    </location>
</feature>
<dbReference type="RefSeq" id="WP_129523224.1">
    <property type="nucleotide sequence ID" value="NZ_SDPV01000001.1"/>
</dbReference>
<evidence type="ECO:0000313" key="2">
    <source>
        <dbReference type="EMBL" id="RXZ65745.1"/>
    </source>
</evidence>
<keyword evidence="1" id="KW-0812">Transmembrane</keyword>
<protein>
    <submittedName>
        <fullName evidence="2">Uncharacterized protein</fullName>
    </submittedName>
</protein>
<dbReference type="EMBL" id="SDPV01000001">
    <property type="protein sequence ID" value="RXZ65745.1"/>
    <property type="molecule type" value="Genomic_DNA"/>
</dbReference>